<gene>
    <name evidence="1" type="ORF">G5C65_06605</name>
</gene>
<dbReference type="RefSeq" id="WP_165297683.1">
    <property type="nucleotide sequence ID" value="NZ_JAAKZZ010000040.1"/>
</dbReference>
<dbReference type="AlphaFoldDB" id="A0A6G4WU87"/>
<dbReference type="EMBL" id="JAAKZZ010000040">
    <property type="protein sequence ID" value="NGO68031.1"/>
    <property type="molecule type" value="Genomic_DNA"/>
</dbReference>
<dbReference type="Proteomes" id="UP000477722">
    <property type="component" value="Unassembled WGS sequence"/>
</dbReference>
<keyword evidence="2" id="KW-1185">Reference proteome</keyword>
<proteinExistence type="predicted"/>
<accession>A0A6G4WU87</accession>
<name>A0A6G4WU87_9ACTN</name>
<reference evidence="1 2" key="1">
    <citation type="submission" date="2020-02" db="EMBL/GenBank/DDBJ databases">
        <title>Whole-genome analyses of novel actinobacteria.</title>
        <authorList>
            <person name="Sahin N."/>
            <person name="Tatar D."/>
        </authorList>
    </citation>
    <scope>NUCLEOTIDE SEQUENCE [LARGE SCALE GENOMIC DNA]</scope>
    <source>
        <strain evidence="1 2">SB3404</strain>
    </source>
</reference>
<evidence type="ECO:0000313" key="2">
    <source>
        <dbReference type="Proteomes" id="UP000477722"/>
    </source>
</evidence>
<sequence>MFPTLDDLPAIVASRPSDQQYAPLLVDPANARVVRADEVKAGDTVLAAVDSREGGFDVDWFEEAYAADPQPFDPTCQCGACGLADPAEGETIVLCTDSASYGPSLTCDPWPAARLVLVVPA</sequence>
<evidence type="ECO:0000313" key="1">
    <source>
        <dbReference type="EMBL" id="NGO68031.1"/>
    </source>
</evidence>
<protein>
    <submittedName>
        <fullName evidence="1">Uncharacterized protein</fullName>
    </submittedName>
</protein>
<organism evidence="1 2">
    <name type="scientific">Streptomyces boncukensis</name>
    <dbReference type="NCBI Taxonomy" id="2711219"/>
    <lineage>
        <taxon>Bacteria</taxon>
        <taxon>Bacillati</taxon>
        <taxon>Actinomycetota</taxon>
        <taxon>Actinomycetes</taxon>
        <taxon>Kitasatosporales</taxon>
        <taxon>Streptomycetaceae</taxon>
        <taxon>Streptomyces</taxon>
    </lineage>
</organism>
<comment type="caution">
    <text evidence="1">The sequence shown here is derived from an EMBL/GenBank/DDBJ whole genome shotgun (WGS) entry which is preliminary data.</text>
</comment>